<name>A0AAN9E8R8_CROPI</name>
<dbReference type="AlphaFoldDB" id="A0AAN9E8R8"/>
<dbReference type="Proteomes" id="UP001372338">
    <property type="component" value="Unassembled WGS sequence"/>
</dbReference>
<dbReference type="PROSITE" id="PS50181">
    <property type="entry name" value="FBOX"/>
    <property type="match status" value="1"/>
</dbReference>
<dbReference type="InterPro" id="IPR001611">
    <property type="entry name" value="Leu-rich_rpt"/>
</dbReference>
<sequence>MKPNHSSPPSISSSLNFQDSETRNWLDLPRDITATILLKLGPIEILNNAQRVCTLWRSISKDPLMWRVIDMTYSFSFDPSCIEKMCRHAIDRSQGNLVAITLCYVASDDLLHYIADSTSHLQRLRLLSCWDISEEGMSEVAKKLPLLEDLDITIGNLSKDALEAIGQCCPLLKSLKFNMQAYKDPNFVFDEEAFAIAKHMPKLCHLQLFGNKLSDDGVLAILDGCPRLESLDLRRCFNVNLGGSLKKRCAEQIRDFRHPNDPTDDYGFDGGSDYDDDSFGYDEYFDYEDYPSGILDMLSTDDEYDYYGFSYGSDYEAYFGL</sequence>
<evidence type="ECO:0000313" key="3">
    <source>
        <dbReference type="Proteomes" id="UP001372338"/>
    </source>
</evidence>
<accession>A0AAN9E8R8</accession>
<dbReference type="Gene3D" id="3.80.10.10">
    <property type="entry name" value="Ribonuclease Inhibitor"/>
    <property type="match status" value="1"/>
</dbReference>
<dbReference type="Pfam" id="PF12937">
    <property type="entry name" value="F-box-like"/>
    <property type="match status" value="1"/>
</dbReference>
<reference evidence="2 3" key="1">
    <citation type="submission" date="2024-01" db="EMBL/GenBank/DDBJ databases">
        <title>The genomes of 5 underutilized Papilionoideae crops provide insights into root nodulation and disease resistanc.</title>
        <authorList>
            <person name="Yuan L."/>
        </authorList>
    </citation>
    <scope>NUCLEOTIDE SEQUENCE [LARGE SCALE GENOMIC DNA]</scope>
    <source>
        <strain evidence="2">ZHUSHIDOU_FW_LH</strain>
        <tissue evidence="2">Leaf</tissue>
    </source>
</reference>
<dbReference type="InterPro" id="IPR032675">
    <property type="entry name" value="LRR_dom_sf"/>
</dbReference>
<organism evidence="2 3">
    <name type="scientific">Crotalaria pallida</name>
    <name type="common">Smooth rattlebox</name>
    <name type="synonym">Crotalaria striata</name>
    <dbReference type="NCBI Taxonomy" id="3830"/>
    <lineage>
        <taxon>Eukaryota</taxon>
        <taxon>Viridiplantae</taxon>
        <taxon>Streptophyta</taxon>
        <taxon>Embryophyta</taxon>
        <taxon>Tracheophyta</taxon>
        <taxon>Spermatophyta</taxon>
        <taxon>Magnoliopsida</taxon>
        <taxon>eudicotyledons</taxon>
        <taxon>Gunneridae</taxon>
        <taxon>Pentapetalae</taxon>
        <taxon>rosids</taxon>
        <taxon>fabids</taxon>
        <taxon>Fabales</taxon>
        <taxon>Fabaceae</taxon>
        <taxon>Papilionoideae</taxon>
        <taxon>50 kb inversion clade</taxon>
        <taxon>genistoids sensu lato</taxon>
        <taxon>core genistoids</taxon>
        <taxon>Crotalarieae</taxon>
        <taxon>Crotalaria</taxon>
    </lineage>
</organism>
<protein>
    <recommendedName>
        <fullName evidence="1">F-box domain-containing protein</fullName>
    </recommendedName>
</protein>
<evidence type="ECO:0000259" key="1">
    <source>
        <dbReference type="PROSITE" id="PS50181"/>
    </source>
</evidence>
<keyword evidence="3" id="KW-1185">Reference proteome</keyword>
<dbReference type="InterPro" id="IPR001810">
    <property type="entry name" value="F-box_dom"/>
</dbReference>
<feature type="domain" description="F-box" evidence="1">
    <location>
        <begin position="22"/>
        <end position="69"/>
    </location>
</feature>
<dbReference type="Pfam" id="PF13516">
    <property type="entry name" value="LRR_6"/>
    <property type="match status" value="1"/>
</dbReference>
<dbReference type="Gene3D" id="1.20.1280.50">
    <property type="match status" value="1"/>
</dbReference>
<dbReference type="PANTHER" id="PTHR38926:SF2">
    <property type="entry name" value="F-BOX_LRR-REPEAT PROTEIN 21-RELATED"/>
    <property type="match status" value="1"/>
</dbReference>
<comment type="caution">
    <text evidence="2">The sequence shown here is derived from an EMBL/GenBank/DDBJ whole genome shotgun (WGS) entry which is preliminary data.</text>
</comment>
<dbReference type="EMBL" id="JAYWIO010000008">
    <property type="protein sequence ID" value="KAK7247347.1"/>
    <property type="molecule type" value="Genomic_DNA"/>
</dbReference>
<evidence type="ECO:0000313" key="2">
    <source>
        <dbReference type="EMBL" id="KAK7247347.1"/>
    </source>
</evidence>
<dbReference type="CDD" id="cd22164">
    <property type="entry name" value="F-box_AtSKIP19-like"/>
    <property type="match status" value="1"/>
</dbReference>
<dbReference type="SUPFAM" id="SSF52047">
    <property type="entry name" value="RNI-like"/>
    <property type="match status" value="1"/>
</dbReference>
<gene>
    <name evidence="2" type="ORF">RIF29_42228</name>
</gene>
<proteinExistence type="predicted"/>
<dbReference type="PANTHER" id="PTHR38926">
    <property type="entry name" value="F-BOX DOMAIN CONTAINING PROTEIN, EXPRESSED"/>
    <property type="match status" value="1"/>
</dbReference>